<evidence type="ECO:0000313" key="2">
    <source>
        <dbReference type="Proteomes" id="UP000234498"/>
    </source>
</evidence>
<reference evidence="1 2" key="1">
    <citation type="submission" date="2017-03" db="EMBL/GenBank/DDBJ databases">
        <authorList>
            <person name="Afonso C.L."/>
            <person name="Miller P.J."/>
            <person name="Scott M.A."/>
            <person name="Spackman E."/>
            <person name="Goraichik I."/>
            <person name="Dimitrov K.M."/>
            <person name="Suarez D.L."/>
            <person name="Swayne D.E."/>
        </authorList>
    </citation>
    <scope>NUCLEOTIDE SEQUENCE [LARGE SCALE GENOMIC DNA]</scope>
    <source>
        <strain evidence="1 2">Mu101</strain>
    </source>
</reference>
<name>A0A2H1KH17_BRELN</name>
<accession>A0A2H1KH17</accession>
<dbReference type="AlphaFoldDB" id="A0A2H1KH17"/>
<evidence type="ECO:0000313" key="1">
    <source>
        <dbReference type="EMBL" id="SMX98949.1"/>
    </source>
</evidence>
<gene>
    <name evidence="1" type="ORF">BLIN101_03338</name>
</gene>
<organism evidence="1 2">
    <name type="scientific">Brevibacterium linens</name>
    <dbReference type="NCBI Taxonomy" id="1703"/>
    <lineage>
        <taxon>Bacteria</taxon>
        <taxon>Bacillati</taxon>
        <taxon>Actinomycetota</taxon>
        <taxon>Actinomycetes</taxon>
        <taxon>Micrococcales</taxon>
        <taxon>Brevibacteriaceae</taxon>
        <taxon>Brevibacterium</taxon>
    </lineage>
</organism>
<sequence length="123" mass="13398">MNNAEMRSRLTLIGLSLKQLSTITGWDYRELRRTANGVRPVSPRTQEMIERLEAMADEDLATMQATTDEGNAVVIPHFSDEGQAPYVADGGVMPGSYWHALAGAILATNEAATIIYVADDADE</sequence>
<dbReference type="RefSeq" id="WP_145998933.1">
    <property type="nucleotide sequence ID" value="NZ_FXZA01000037.1"/>
</dbReference>
<dbReference type="EMBL" id="FXZA01000037">
    <property type="protein sequence ID" value="SMX98949.1"/>
    <property type="molecule type" value="Genomic_DNA"/>
</dbReference>
<protein>
    <submittedName>
        <fullName evidence="1">Uncharacterized protein</fullName>
    </submittedName>
</protein>
<dbReference type="Proteomes" id="UP000234498">
    <property type="component" value="Unassembled WGS sequence"/>
</dbReference>
<proteinExistence type="predicted"/>